<dbReference type="InterPro" id="IPR036704">
    <property type="entry name" value="RraA/RraA-like_sf"/>
</dbReference>
<dbReference type="Pfam" id="PF03737">
    <property type="entry name" value="RraA-like"/>
    <property type="match status" value="1"/>
</dbReference>
<accession>X0XI25</accession>
<dbReference type="Gene3D" id="3.50.30.40">
    <property type="entry name" value="Ribonuclease E inhibitor RraA/RraA-like"/>
    <property type="match status" value="1"/>
</dbReference>
<organism evidence="1">
    <name type="scientific">marine sediment metagenome</name>
    <dbReference type="NCBI Taxonomy" id="412755"/>
    <lineage>
        <taxon>unclassified sequences</taxon>
        <taxon>metagenomes</taxon>
        <taxon>ecological metagenomes</taxon>
    </lineage>
</organism>
<dbReference type="AlphaFoldDB" id="X0XI25"/>
<proteinExistence type="predicted"/>
<dbReference type="PANTHER" id="PTHR33254">
    <property type="entry name" value="4-HYDROXY-4-METHYL-2-OXOGLUTARATE ALDOLASE 3-RELATED"/>
    <property type="match status" value="1"/>
</dbReference>
<dbReference type="PANTHER" id="PTHR33254:SF4">
    <property type="entry name" value="4-HYDROXY-4-METHYL-2-OXOGLUTARATE ALDOLASE 3-RELATED"/>
    <property type="match status" value="1"/>
</dbReference>
<reference evidence="1" key="1">
    <citation type="journal article" date="2014" name="Front. Microbiol.">
        <title>High frequency of phylogenetically diverse reductive dehalogenase-homologous genes in deep subseafloor sedimentary metagenomes.</title>
        <authorList>
            <person name="Kawai M."/>
            <person name="Futagami T."/>
            <person name="Toyoda A."/>
            <person name="Takaki Y."/>
            <person name="Nishi S."/>
            <person name="Hori S."/>
            <person name="Arai W."/>
            <person name="Tsubouchi T."/>
            <person name="Morono Y."/>
            <person name="Uchiyama I."/>
            <person name="Ito T."/>
            <person name="Fujiyama A."/>
            <person name="Inagaki F."/>
            <person name="Takami H."/>
        </authorList>
    </citation>
    <scope>NUCLEOTIDE SEQUENCE</scope>
    <source>
        <strain evidence="1">Expedition CK06-06</strain>
    </source>
</reference>
<dbReference type="EMBL" id="BARS01048422">
    <property type="protein sequence ID" value="GAG36313.1"/>
    <property type="molecule type" value="Genomic_DNA"/>
</dbReference>
<evidence type="ECO:0008006" key="2">
    <source>
        <dbReference type="Google" id="ProtNLM"/>
    </source>
</evidence>
<dbReference type="SUPFAM" id="SSF89562">
    <property type="entry name" value="RraA-like"/>
    <property type="match status" value="1"/>
</dbReference>
<dbReference type="InterPro" id="IPR005493">
    <property type="entry name" value="RraA/RraA-like"/>
</dbReference>
<sequence>MGQLLSPEILDALRAFDTATTSNAIEAFKVRDPTDGYASMELRCQFPDLKPIVGYAVTATVNSTSPEPVRIDRLHDLLDALRAAPKPAIVVIQHIGPDRLRSCVAGDLISATYQKLGAVGFVTDGGIRDLSGIRRRVPGFQVFAPGLVPSHGTAATIEVGVTVSICGLTIQPGDLLHGDENGLITIPSDIAESVAE</sequence>
<feature type="non-terminal residue" evidence="1">
    <location>
        <position position="196"/>
    </location>
</feature>
<gene>
    <name evidence="1" type="ORF">S01H1_72578</name>
</gene>
<protein>
    <recommendedName>
        <fullName evidence="2">RraA family protein</fullName>
    </recommendedName>
</protein>
<comment type="caution">
    <text evidence="1">The sequence shown here is derived from an EMBL/GenBank/DDBJ whole genome shotgun (WGS) entry which is preliminary data.</text>
</comment>
<evidence type="ECO:0000313" key="1">
    <source>
        <dbReference type="EMBL" id="GAG36313.1"/>
    </source>
</evidence>
<name>X0XI25_9ZZZZ</name>